<feature type="compositionally biased region" description="Basic residues" evidence="1">
    <location>
        <begin position="12"/>
        <end position="29"/>
    </location>
</feature>
<organism evidence="2 3">
    <name type="scientific">Gigaspora margarita</name>
    <dbReference type="NCBI Taxonomy" id="4874"/>
    <lineage>
        <taxon>Eukaryota</taxon>
        <taxon>Fungi</taxon>
        <taxon>Fungi incertae sedis</taxon>
        <taxon>Mucoromycota</taxon>
        <taxon>Glomeromycotina</taxon>
        <taxon>Glomeromycetes</taxon>
        <taxon>Diversisporales</taxon>
        <taxon>Gigasporaceae</taxon>
        <taxon>Gigaspora</taxon>
    </lineage>
</organism>
<dbReference type="EMBL" id="CAJVQB010011739">
    <property type="protein sequence ID" value="CAG8750053.1"/>
    <property type="molecule type" value="Genomic_DNA"/>
</dbReference>
<protein>
    <submittedName>
        <fullName evidence="2">40128_t:CDS:1</fullName>
    </submittedName>
</protein>
<feature type="compositionally biased region" description="Polar residues" evidence="1">
    <location>
        <begin position="63"/>
        <end position="72"/>
    </location>
</feature>
<gene>
    <name evidence="2" type="ORF">GMARGA_LOCUS16285</name>
</gene>
<feature type="non-terminal residue" evidence="2">
    <location>
        <position position="150"/>
    </location>
</feature>
<feature type="compositionally biased region" description="Basic and acidic residues" evidence="1">
    <location>
        <begin position="30"/>
        <end position="39"/>
    </location>
</feature>
<comment type="caution">
    <text evidence="2">The sequence shown here is derived from an EMBL/GenBank/DDBJ whole genome shotgun (WGS) entry which is preliminary data.</text>
</comment>
<name>A0ABN7VAN1_GIGMA</name>
<evidence type="ECO:0000313" key="3">
    <source>
        <dbReference type="Proteomes" id="UP000789901"/>
    </source>
</evidence>
<accession>A0ABN7VAN1</accession>
<feature type="compositionally biased region" description="Basic and acidic residues" evidence="1">
    <location>
        <begin position="73"/>
        <end position="84"/>
    </location>
</feature>
<sequence>MRKSTELLTTTQRRHQATTRRKTLKRLKKEQRQNEETPKRCHLLEKRSGSLINHYQRNKAITRISTKNINAENDTKQRRDEETPKRRHLLEKRSGSLITSLLAKQSYNEESAPKTSMWKSTELLTTTTTAIPSNDETKKHQNAATFLKKS</sequence>
<feature type="region of interest" description="Disordered" evidence="1">
    <location>
        <begin position="63"/>
        <end position="94"/>
    </location>
</feature>
<feature type="region of interest" description="Disordered" evidence="1">
    <location>
        <begin position="1"/>
        <end position="39"/>
    </location>
</feature>
<evidence type="ECO:0000256" key="1">
    <source>
        <dbReference type="SAM" id="MobiDB-lite"/>
    </source>
</evidence>
<feature type="region of interest" description="Disordered" evidence="1">
    <location>
        <begin position="129"/>
        <end position="150"/>
    </location>
</feature>
<proteinExistence type="predicted"/>
<reference evidence="2 3" key="1">
    <citation type="submission" date="2021-06" db="EMBL/GenBank/DDBJ databases">
        <authorList>
            <person name="Kallberg Y."/>
            <person name="Tangrot J."/>
            <person name="Rosling A."/>
        </authorList>
    </citation>
    <scope>NUCLEOTIDE SEQUENCE [LARGE SCALE GENOMIC DNA]</scope>
    <source>
        <strain evidence="2 3">120-4 pot B 10/14</strain>
    </source>
</reference>
<keyword evidence="3" id="KW-1185">Reference proteome</keyword>
<dbReference type="Proteomes" id="UP000789901">
    <property type="component" value="Unassembled WGS sequence"/>
</dbReference>
<evidence type="ECO:0000313" key="2">
    <source>
        <dbReference type="EMBL" id="CAG8750053.1"/>
    </source>
</evidence>